<feature type="transmembrane region" description="Helical" evidence="2">
    <location>
        <begin position="356"/>
        <end position="377"/>
    </location>
</feature>
<evidence type="ECO:0000256" key="2">
    <source>
        <dbReference type="SAM" id="Phobius"/>
    </source>
</evidence>
<dbReference type="eggNOG" id="KOG0504">
    <property type="taxonomic scope" value="Eukaryota"/>
</dbReference>
<feature type="transmembrane region" description="Helical" evidence="2">
    <location>
        <begin position="280"/>
        <end position="300"/>
    </location>
</feature>
<feature type="transmembrane region" description="Helical" evidence="2">
    <location>
        <begin position="383"/>
        <end position="411"/>
    </location>
</feature>
<dbReference type="OMA" id="KWLLYMN"/>
<dbReference type="Pfam" id="PF13962">
    <property type="entry name" value="PGG"/>
    <property type="match status" value="1"/>
</dbReference>
<proteinExistence type="predicted"/>
<dbReference type="Proteomes" id="UP000000226">
    <property type="component" value="Chromosome 8"/>
</dbReference>
<comment type="subcellular location">
    <subcellularLocation>
        <location evidence="1">Cell membrane</location>
        <topology evidence="1">Peripheral membrane protein</topology>
    </subcellularLocation>
</comment>
<dbReference type="AlphaFoldDB" id="V7B6S5"/>
<dbReference type="SUPFAM" id="SSF48403">
    <property type="entry name" value="Ankyrin repeat"/>
    <property type="match status" value="1"/>
</dbReference>
<dbReference type="OrthoDB" id="1434467at2759"/>
<keyword evidence="2" id="KW-0812">Transmembrane</keyword>
<dbReference type="EMBL" id="CM002295">
    <property type="protein sequence ID" value="ESW13529.1"/>
    <property type="molecule type" value="Genomic_DNA"/>
</dbReference>
<dbReference type="GO" id="GO:0005886">
    <property type="term" value="C:plasma membrane"/>
    <property type="evidence" value="ECO:0007669"/>
    <property type="project" value="UniProtKB-SubCell"/>
</dbReference>
<keyword evidence="2" id="KW-1133">Transmembrane helix</keyword>
<dbReference type="Gramene" id="ESW13529">
    <property type="protein sequence ID" value="ESW13529"/>
    <property type="gene ID" value="PHAVU_008G204400g"/>
</dbReference>
<gene>
    <name evidence="4" type="ORF">PHAVU_008G204400g</name>
</gene>
<keyword evidence="2" id="KW-0472">Membrane</keyword>
<organism evidence="4 5">
    <name type="scientific">Phaseolus vulgaris</name>
    <name type="common">Kidney bean</name>
    <name type="synonym">French bean</name>
    <dbReference type="NCBI Taxonomy" id="3885"/>
    <lineage>
        <taxon>Eukaryota</taxon>
        <taxon>Viridiplantae</taxon>
        <taxon>Streptophyta</taxon>
        <taxon>Embryophyta</taxon>
        <taxon>Tracheophyta</taxon>
        <taxon>Spermatophyta</taxon>
        <taxon>Magnoliopsida</taxon>
        <taxon>eudicotyledons</taxon>
        <taxon>Gunneridae</taxon>
        <taxon>Pentapetalae</taxon>
        <taxon>rosids</taxon>
        <taxon>fabids</taxon>
        <taxon>Fabales</taxon>
        <taxon>Fabaceae</taxon>
        <taxon>Papilionoideae</taxon>
        <taxon>50 kb inversion clade</taxon>
        <taxon>NPAAA clade</taxon>
        <taxon>indigoferoid/millettioid clade</taxon>
        <taxon>Phaseoleae</taxon>
        <taxon>Phaseolus</taxon>
    </lineage>
</organism>
<feature type="domain" description="PGG" evidence="3">
    <location>
        <begin position="274"/>
        <end position="375"/>
    </location>
</feature>
<dbReference type="STRING" id="3885.V7B6S5"/>
<evidence type="ECO:0000256" key="1">
    <source>
        <dbReference type="ARBA" id="ARBA00004202"/>
    </source>
</evidence>
<evidence type="ECO:0000313" key="5">
    <source>
        <dbReference type="Proteomes" id="UP000000226"/>
    </source>
</evidence>
<protein>
    <recommendedName>
        <fullName evidence="3">PGG domain-containing protein</fullName>
    </recommendedName>
</protein>
<feature type="transmembrane region" description="Helical" evidence="2">
    <location>
        <begin position="306"/>
        <end position="330"/>
    </location>
</feature>
<sequence>MFPQDQLIRKSDGMLPVHLAALTGQHKMVHDFTSQIQLDNMDYQDIQKLFFTTVSNNMFDVAMKLFKKYPLQLTTARDEEKLTALHMLARKPSEILRGSISMGMELLKKLWLEVRKLKNDKFVKLITEPSAVLFDSIKSGNVKGTKYLLDKSREPVMTIKEPKTGRNLLHLLVLYRHFDSFLHCLNCGKEHLVRAVDNEANNVLHMAAHHPPQFRSFSGLRANLQMQRELAWFKKVERNVPRELRSVRNKEGKRPIDVFYDEHKQLSEEIKGEAKDMANYGMLVAILVATVAFAAVLTVPGDKNNAWFIVFILTNAVALFTSSASILSFLSNFTSSRFSQSEFVISIHPSLTLGRVLLIISVAAMVVAFTAASFLIFHQKTKWVSYVVASMGVFPLLLFLLFQFSVFDFIWSRYYPTSKLA</sequence>
<dbReference type="PANTHER" id="PTHR24177:SF446">
    <property type="entry name" value="ANKYRIN REPEAT-CONTAINING PROTEIN NPR4-LIKE"/>
    <property type="match status" value="1"/>
</dbReference>
<dbReference type="Gene3D" id="1.25.40.20">
    <property type="entry name" value="Ankyrin repeat-containing domain"/>
    <property type="match status" value="1"/>
</dbReference>
<reference evidence="5" key="1">
    <citation type="journal article" date="2014" name="Nat. Genet.">
        <title>A reference genome for common bean and genome-wide analysis of dual domestications.</title>
        <authorList>
            <person name="Schmutz J."/>
            <person name="McClean P.E."/>
            <person name="Mamidi S."/>
            <person name="Wu G.A."/>
            <person name="Cannon S.B."/>
            <person name="Grimwood J."/>
            <person name="Jenkins J."/>
            <person name="Shu S."/>
            <person name="Song Q."/>
            <person name="Chavarro C."/>
            <person name="Torres-Torres M."/>
            <person name="Geffroy V."/>
            <person name="Moghaddam S.M."/>
            <person name="Gao D."/>
            <person name="Abernathy B."/>
            <person name="Barry K."/>
            <person name="Blair M."/>
            <person name="Brick M.A."/>
            <person name="Chovatia M."/>
            <person name="Gepts P."/>
            <person name="Goodstein D.M."/>
            <person name="Gonzales M."/>
            <person name="Hellsten U."/>
            <person name="Hyten D.L."/>
            <person name="Jia G."/>
            <person name="Kelly J.D."/>
            <person name="Kudrna D."/>
            <person name="Lee R."/>
            <person name="Richard M.M."/>
            <person name="Miklas P.N."/>
            <person name="Osorno J.M."/>
            <person name="Rodrigues J."/>
            <person name="Thareau V."/>
            <person name="Urrea C.A."/>
            <person name="Wang M."/>
            <person name="Yu Y."/>
            <person name="Zhang M."/>
            <person name="Wing R.A."/>
            <person name="Cregan P.B."/>
            <person name="Rokhsar D.S."/>
            <person name="Jackson S.A."/>
        </authorList>
    </citation>
    <scope>NUCLEOTIDE SEQUENCE [LARGE SCALE GENOMIC DNA]</scope>
    <source>
        <strain evidence="5">cv. G19833</strain>
    </source>
</reference>
<dbReference type="InterPro" id="IPR036770">
    <property type="entry name" value="Ankyrin_rpt-contain_sf"/>
</dbReference>
<dbReference type="InterPro" id="IPR026961">
    <property type="entry name" value="PGG_dom"/>
</dbReference>
<evidence type="ECO:0000313" key="4">
    <source>
        <dbReference type="EMBL" id="ESW13529.1"/>
    </source>
</evidence>
<name>V7B6S5_PHAVU</name>
<dbReference type="PANTHER" id="PTHR24177">
    <property type="entry name" value="CASKIN"/>
    <property type="match status" value="1"/>
</dbReference>
<evidence type="ECO:0000259" key="3">
    <source>
        <dbReference type="Pfam" id="PF13962"/>
    </source>
</evidence>
<accession>V7B6S5</accession>
<keyword evidence="5" id="KW-1185">Reference proteome</keyword>